<evidence type="ECO:0000256" key="5">
    <source>
        <dbReference type="ARBA" id="ARBA00023136"/>
    </source>
</evidence>
<keyword evidence="9" id="KW-1185">Reference proteome</keyword>
<evidence type="ECO:0000256" key="4">
    <source>
        <dbReference type="ARBA" id="ARBA00022989"/>
    </source>
</evidence>
<dbReference type="RefSeq" id="WP_174771668.1">
    <property type="nucleotide sequence ID" value="NZ_BJXW01000014.1"/>
</dbReference>
<feature type="transmembrane region" description="Helical" evidence="7">
    <location>
        <begin position="56"/>
        <end position="75"/>
    </location>
</feature>
<feature type="transmembrane region" description="Helical" evidence="7">
    <location>
        <begin position="26"/>
        <end position="44"/>
    </location>
</feature>
<reference evidence="8 9" key="1">
    <citation type="submission" date="2019-07" db="EMBL/GenBank/DDBJ databases">
        <title>Whole genome shotgun sequence of Cerasibacillus quisquiliarum NBRC 102429.</title>
        <authorList>
            <person name="Hosoyama A."/>
            <person name="Uohara A."/>
            <person name="Ohji S."/>
            <person name="Ichikawa N."/>
        </authorList>
    </citation>
    <scope>NUCLEOTIDE SEQUENCE [LARGE SCALE GENOMIC DNA]</scope>
    <source>
        <strain evidence="8 9">NBRC 102429</strain>
    </source>
</reference>
<evidence type="ECO:0000256" key="3">
    <source>
        <dbReference type="ARBA" id="ARBA00022692"/>
    </source>
</evidence>
<dbReference type="InterPro" id="IPR000390">
    <property type="entry name" value="Small_drug/metabolite_transptr"/>
</dbReference>
<protein>
    <submittedName>
        <fullName evidence="8">Multidrug SMR transporter</fullName>
    </submittedName>
</protein>
<dbReference type="InterPro" id="IPR037185">
    <property type="entry name" value="EmrE-like"/>
</dbReference>
<evidence type="ECO:0000256" key="6">
    <source>
        <dbReference type="RuleBase" id="RU003942"/>
    </source>
</evidence>
<dbReference type="Gene3D" id="1.10.3730.20">
    <property type="match status" value="1"/>
</dbReference>
<accession>A0A511UXF8</accession>
<dbReference type="PANTHER" id="PTHR30561">
    <property type="entry name" value="SMR FAMILY PROTON-DEPENDENT DRUG EFFLUX TRANSPORTER SUGE"/>
    <property type="match status" value="1"/>
</dbReference>
<evidence type="ECO:0000313" key="8">
    <source>
        <dbReference type="EMBL" id="GEN31320.1"/>
    </source>
</evidence>
<keyword evidence="5 7" id="KW-0472">Membrane</keyword>
<dbReference type="AlphaFoldDB" id="A0A511UXF8"/>
<comment type="similarity">
    <text evidence="6">Belongs to the drug/metabolite transporter (DMT) superfamily. Small multidrug resistance (SMR) (TC 2.A.7.1) family.</text>
</comment>
<gene>
    <name evidence="8" type="ORF">CQU01_15580</name>
</gene>
<comment type="subcellular location">
    <subcellularLocation>
        <location evidence="1 6">Cell membrane</location>
        <topology evidence="1 6">Multi-pass membrane protein</topology>
    </subcellularLocation>
</comment>
<evidence type="ECO:0000313" key="9">
    <source>
        <dbReference type="Proteomes" id="UP000321491"/>
    </source>
</evidence>
<proteinExistence type="inferred from homology"/>
<dbReference type="SUPFAM" id="SSF103481">
    <property type="entry name" value="Multidrug resistance efflux transporter EmrE"/>
    <property type="match status" value="1"/>
</dbReference>
<dbReference type="Pfam" id="PF00893">
    <property type="entry name" value="Multi_Drug_Res"/>
    <property type="match status" value="1"/>
</dbReference>
<dbReference type="InterPro" id="IPR045324">
    <property type="entry name" value="Small_multidrug_res"/>
</dbReference>
<comment type="caution">
    <text evidence="8">The sequence shown here is derived from an EMBL/GenBank/DDBJ whole genome shotgun (WGS) entry which is preliminary data.</text>
</comment>
<evidence type="ECO:0000256" key="1">
    <source>
        <dbReference type="ARBA" id="ARBA00004651"/>
    </source>
</evidence>
<keyword evidence="4 7" id="KW-1133">Transmembrane helix</keyword>
<evidence type="ECO:0000256" key="2">
    <source>
        <dbReference type="ARBA" id="ARBA00022475"/>
    </source>
</evidence>
<name>A0A511UXF8_9BACI</name>
<dbReference type="PANTHER" id="PTHR30561:SF7">
    <property type="entry name" value="GUANIDINIUM EFFLUX SYSTEM SUBUNIT GDNC-RELATED"/>
    <property type="match status" value="1"/>
</dbReference>
<keyword evidence="2" id="KW-1003">Cell membrane</keyword>
<dbReference type="EMBL" id="BJXW01000014">
    <property type="protein sequence ID" value="GEN31320.1"/>
    <property type="molecule type" value="Genomic_DNA"/>
</dbReference>
<evidence type="ECO:0000256" key="7">
    <source>
        <dbReference type="SAM" id="Phobius"/>
    </source>
</evidence>
<organism evidence="8 9">
    <name type="scientific">Cerasibacillus quisquiliarum</name>
    <dbReference type="NCBI Taxonomy" id="227865"/>
    <lineage>
        <taxon>Bacteria</taxon>
        <taxon>Bacillati</taxon>
        <taxon>Bacillota</taxon>
        <taxon>Bacilli</taxon>
        <taxon>Bacillales</taxon>
        <taxon>Bacillaceae</taxon>
        <taxon>Cerasibacillus</taxon>
    </lineage>
</organism>
<dbReference type="GO" id="GO:0005886">
    <property type="term" value="C:plasma membrane"/>
    <property type="evidence" value="ECO:0007669"/>
    <property type="project" value="UniProtKB-SubCell"/>
</dbReference>
<keyword evidence="3 6" id="KW-0812">Transmembrane</keyword>
<sequence length="115" mass="12736">MGWIYVLFAAIIEVVWVLGLRFSESLIHWGGTIIAIILSFYFIIKACEELPSGTVYAVFTGSGAAAIVCIDIIFFKATFSFYQLFFIMLIIVGVIGIKLTSDEKDSEKEHVTGAE</sequence>
<dbReference type="GO" id="GO:0022857">
    <property type="term" value="F:transmembrane transporter activity"/>
    <property type="evidence" value="ECO:0007669"/>
    <property type="project" value="InterPro"/>
</dbReference>
<dbReference type="Proteomes" id="UP000321491">
    <property type="component" value="Unassembled WGS sequence"/>
</dbReference>
<feature type="transmembrane region" description="Helical" evidence="7">
    <location>
        <begin position="81"/>
        <end position="100"/>
    </location>
</feature>